<gene>
    <name evidence="2" type="ORF">ABU178_19905</name>
</gene>
<dbReference type="SUPFAM" id="SSF51735">
    <property type="entry name" value="NAD(P)-binding Rossmann-fold domains"/>
    <property type="match status" value="1"/>
</dbReference>
<dbReference type="InterPro" id="IPR036291">
    <property type="entry name" value="NAD(P)-bd_dom_sf"/>
</dbReference>
<evidence type="ECO:0000313" key="3">
    <source>
        <dbReference type="Proteomes" id="UP001611251"/>
    </source>
</evidence>
<proteinExistence type="predicted"/>
<dbReference type="RefSeq" id="WP_397218176.1">
    <property type="nucleotide sequence ID" value="NZ_JBGFSN010000012.1"/>
</dbReference>
<protein>
    <submittedName>
        <fullName evidence="2">Trans-acting enoyl reductase family protein</fullName>
    </submittedName>
</protein>
<dbReference type="Proteomes" id="UP001611251">
    <property type="component" value="Unassembled WGS sequence"/>
</dbReference>
<dbReference type="PANTHER" id="PTHR43781:SF1">
    <property type="entry name" value="SACCHAROPINE DEHYDROGENASE"/>
    <property type="match status" value="1"/>
</dbReference>
<evidence type="ECO:0000259" key="1">
    <source>
        <dbReference type="Pfam" id="PF03435"/>
    </source>
</evidence>
<dbReference type="Pfam" id="PF03435">
    <property type="entry name" value="Sacchrp_dh_NADP"/>
    <property type="match status" value="1"/>
</dbReference>
<accession>A0ABW7Q1D0</accession>
<sequence length="328" mass="34520">MIKTLLIYGAAGYTGRMIAAQATIAGLNIIVAGRKEPPLAALAESLDAGMRVFSLEDKDELIRQLEGVSVVLNCAGPFAGTAELLMKACIAQGIHYLDITAEINIYRLAESLGDVATRAGSMLMPGVGWDVVPTDCLAVRLARQVHEPRRLRIALQVAGSMSRGSAVSAGEIIGAGLLERVNGTLMTKENTQPGWFDFGEGPVACAPLSFGDLVTAWHSTGIPDIEMFVHVTGDAFPEGDLSLLPDGPGQEERDASRARAVAEVTGSDGTVQRAVIETVNGYSYTPLAAVEAARRVLSDECCPGFHTPAIVFGAEFALTIPGTSIQLP</sequence>
<dbReference type="InterPro" id="IPR005097">
    <property type="entry name" value="Sacchrp_dh_NADP-bd"/>
</dbReference>
<dbReference type="EMBL" id="JBGFSN010000012">
    <property type="protein sequence ID" value="MFH8136411.1"/>
    <property type="molecule type" value="Genomic_DNA"/>
</dbReference>
<comment type="caution">
    <text evidence="2">The sequence shown here is derived from an EMBL/GenBank/DDBJ whole genome shotgun (WGS) entry which is preliminary data.</text>
</comment>
<evidence type="ECO:0000313" key="2">
    <source>
        <dbReference type="EMBL" id="MFH8136411.1"/>
    </source>
</evidence>
<organism evidence="2 3">
    <name type="scientific">Pantoea osteomyelitidis</name>
    <dbReference type="NCBI Taxonomy" id="3230026"/>
    <lineage>
        <taxon>Bacteria</taxon>
        <taxon>Pseudomonadati</taxon>
        <taxon>Pseudomonadota</taxon>
        <taxon>Gammaproteobacteria</taxon>
        <taxon>Enterobacterales</taxon>
        <taxon>Erwiniaceae</taxon>
        <taxon>Pantoea</taxon>
    </lineage>
</organism>
<dbReference type="Gene3D" id="3.40.50.720">
    <property type="entry name" value="NAD(P)-binding Rossmann-like Domain"/>
    <property type="match status" value="1"/>
</dbReference>
<feature type="domain" description="Saccharopine dehydrogenase NADP binding" evidence="1">
    <location>
        <begin position="6"/>
        <end position="112"/>
    </location>
</feature>
<name>A0ABW7Q1D0_9GAMM</name>
<reference evidence="2 3" key="1">
    <citation type="submission" date="2024-08" db="EMBL/GenBank/DDBJ databases">
        <title>Pantoea ronii - a newly identified human opportunistic pathogen.</title>
        <authorList>
            <person name="Keidar-Friedman D."/>
            <person name="Sorek N."/>
            <person name="Leshin-Carmel D."/>
            <person name="Tsur A."/>
            <person name="Amsalem M."/>
            <person name="Tolkach D."/>
            <person name="Brosh-Nissimov T."/>
        </authorList>
    </citation>
    <scope>NUCLEOTIDE SEQUENCE [LARGE SCALE GENOMIC DNA]</scope>
    <source>
        <strain evidence="2 3">AA23256</strain>
    </source>
</reference>
<keyword evidence="3" id="KW-1185">Reference proteome</keyword>
<dbReference type="PANTHER" id="PTHR43781">
    <property type="entry name" value="SACCHAROPINE DEHYDROGENASE"/>
    <property type="match status" value="1"/>
</dbReference>